<sequence length="111" mass="12888">MREEMSLGCQEAFEIFKRDHADSVTIDDNKQILKQRFSEAKALGESINETRNKIGSGSVPYWFPRYQSGEQEFPIVQGGEEWYFCDFCVLVPQIRVIMFKYFCVLSVAICL</sequence>
<name>A0A061IQZ9_CRIGR</name>
<dbReference type="EMBL" id="KE663593">
    <property type="protein sequence ID" value="ERE91259.1"/>
    <property type="molecule type" value="Genomic_DNA"/>
</dbReference>
<dbReference type="AlphaFoldDB" id="A0A061IQZ9"/>
<evidence type="ECO:0000313" key="2">
    <source>
        <dbReference type="EMBL" id="ERE91259.1"/>
    </source>
</evidence>
<gene>
    <name evidence="2" type="ORF">H671_1g1080</name>
</gene>
<reference evidence="3" key="1">
    <citation type="journal article" date="2013" name="Nat. Biotechnol.">
        <title>Chinese hamster genome sequenced from sorted chromosomes.</title>
        <authorList>
            <person name="Brinkrolf K."/>
            <person name="Rupp O."/>
            <person name="Laux H."/>
            <person name="Kollin F."/>
            <person name="Ernst W."/>
            <person name="Linke B."/>
            <person name="Kofler R."/>
            <person name="Romand S."/>
            <person name="Hesse F."/>
            <person name="Budach W.E."/>
            <person name="Galosy S."/>
            <person name="Muller D."/>
            <person name="Noll T."/>
            <person name="Wienberg J."/>
            <person name="Jostock T."/>
            <person name="Leonard M."/>
            <person name="Grillari J."/>
            <person name="Tauch A."/>
            <person name="Goesmann A."/>
            <person name="Helk B."/>
            <person name="Mott J.E."/>
            <person name="Puhler A."/>
            <person name="Borth N."/>
        </authorList>
    </citation>
    <scope>NUCLEOTIDE SEQUENCE [LARGE SCALE GENOMIC DNA]</scope>
    <source>
        <strain evidence="3">17A/GY</strain>
    </source>
</reference>
<dbReference type="InterPro" id="IPR056524">
    <property type="entry name" value="KIF6/9_C"/>
</dbReference>
<accession>A0A061IQZ9</accession>
<feature type="domain" description="Kinesin-like protein KIF6/9 C-terminal" evidence="1">
    <location>
        <begin position="8"/>
        <end position="55"/>
    </location>
</feature>
<proteinExistence type="predicted"/>
<dbReference type="Pfam" id="PF23735">
    <property type="entry name" value="KIF9"/>
    <property type="match status" value="1"/>
</dbReference>
<evidence type="ECO:0000313" key="3">
    <source>
        <dbReference type="Proteomes" id="UP000030759"/>
    </source>
</evidence>
<protein>
    <submittedName>
        <fullName evidence="2">Kinesin-like protein KIF6-like protein</fullName>
    </submittedName>
</protein>
<dbReference type="Proteomes" id="UP000030759">
    <property type="component" value="Unassembled WGS sequence"/>
</dbReference>
<organism evidence="2 3">
    <name type="scientific">Cricetulus griseus</name>
    <name type="common">Chinese hamster</name>
    <name type="synonym">Cricetulus barabensis griseus</name>
    <dbReference type="NCBI Taxonomy" id="10029"/>
    <lineage>
        <taxon>Eukaryota</taxon>
        <taxon>Metazoa</taxon>
        <taxon>Chordata</taxon>
        <taxon>Craniata</taxon>
        <taxon>Vertebrata</taxon>
        <taxon>Euteleostomi</taxon>
        <taxon>Mammalia</taxon>
        <taxon>Eutheria</taxon>
        <taxon>Euarchontoglires</taxon>
        <taxon>Glires</taxon>
        <taxon>Rodentia</taxon>
        <taxon>Myomorpha</taxon>
        <taxon>Muroidea</taxon>
        <taxon>Cricetidae</taxon>
        <taxon>Cricetinae</taxon>
        <taxon>Cricetulus</taxon>
    </lineage>
</organism>
<evidence type="ECO:0000259" key="1">
    <source>
        <dbReference type="Pfam" id="PF23735"/>
    </source>
</evidence>